<dbReference type="GO" id="GO:0046872">
    <property type="term" value="F:metal ion binding"/>
    <property type="evidence" value="ECO:0007669"/>
    <property type="project" value="UniProtKB-KW"/>
</dbReference>
<evidence type="ECO:0000256" key="4">
    <source>
        <dbReference type="ARBA" id="ARBA00011738"/>
    </source>
</evidence>
<protein>
    <recommendedName>
        <fullName evidence="10">Thiamine pyrimidine synthase</fullName>
    </recommendedName>
</protein>
<comment type="pathway">
    <text evidence="2">Cofactor biosynthesis; thiamine diphosphate biosynthesis.</text>
</comment>
<comment type="caution">
    <text evidence="15">The sequence shown here is derived from an EMBL/GenBank/DDBJ whole genome shotgun (WGS) entry which is preliminary data.</text>
</comment>
<comment type="catalytic activity">
    <reaction evidence="11">
        <text>N(6)-(pyridoxal phosphate)-L-lysyl-[4-amino-5-hydroxymethyl-2-methylpyrimidine phosphate synthase] + L-histidyl-[4-amino-5-hydroxymethyl-2-methylpyrimidine phosphate synthase] + 2 Fe(3+) + 4 H2O = L-lysyl-[4-amino-5-hydroxymethyl-2-methylpyrimidine phosphate synthase] + (2S)-2-amino-5-hydroxy-4-oxopentanoyl-[4-amino-5-hydroxymethyl-2-methylpyrimidine phosphate synthase] + 4-amino-2-methyl-5-(phosphooxymethyl)pyrimidine + 3-oxopropanoate + 2 Fe(2+) + 2 H(+)</text>
        <dbReference type="Rhea" id="RHEA:65756"/>
        <dbReference type="Rhea" id="RHEA-COMP:16892"/>
        <dbReference type="Rhea" id="RHEA-COMP:16893"/>
        <dbReference type="Rhea" id="RHEA-COMP:16894"/>
        <dbReference type="Rhea" id="RHEA-COMP:16895"/>
        <dbReference type="ChEBI" id="CHEBI:15377"/>
        <dbReference type="ChEBI" id="CHEBI:15378"/>
        <dbReference type="ChEBI" id="CHEBI:29033"/>
        <dbReference type="ChEBI" id="CHEBI:29034"/>
        <dbReference type="ChEBI" id="CHEBI:29969"/>
        <dbReference type="ChEBI" id="CHEBI:29979"/>
        <dbReference type="ChEBI" id="CHEBI:33190"/>
        <dbReference type="ChEBI" id="CHEBI:58354"/>
        <dbReference type="ChEBI" id="CHEBI:143915"/>
        <dbReference type="ChEBI" id="CHEBI:157692"/>
    </reaction>
    <physiologicalReaction direction="left-to-right" evidence="11">
        <dbReference type="Rhea" id="RHEA:65757"/>
    </physiologicalReaction>
</comment>
<feature type="domain" description="SsuA/THI5-like" evidence="14">
    <location>
        <begin position="68"/>
        <end position="280"/>
    </location>
</feature>
<feature type="chain" id="PRO_5027847496" description="Thiamine pyrimidine synthase" evidence="13">
    <location>
        <begin position="21"/>
        <end position="376"/>
    </location>
</feature>
<dbReference type="EMBL" id="DSRU01000083">
    <property type="protein sequence ID" value="HFM97487.1"/>
    <property type="molecule type" value="Genomic_DNA"/>
</dbReference>
<evidence type="ECO:0000256" key="7">
    <source>
        <dbReference type="ARBA" id="ARBA00022898"/>
    </source>
</evidence>
<evidence type="ECO:0000256" key="9">
    <source>
        <dbReference type="ARBA" id="ARBA00023004"/>
    </source>
</evidence>
<dbReference type="Gene3D" id="3.40.190.10">
    <property type="entry name" value="Periplasmic binding protein-like II"/>
    <property type="match status" value="2"/>
</dbReference>
<dbReference type="PANTHER" id="PTHR31528">
    <property type="entry name" value="4-AMINO-5-HYDROXYMETHYL-2-METHYLPYRIMIDINE PHOSPHATE SYNTHASE THI11-RELATED"/>
    <property type="match status" value="1"/>
</dbReference>
<dbReference type="PANTHER" id="PTHR31528:SF1">
    <property type="entry name" value="4-AMINO-5-HYDROXYMETHYL-2-METHYLPYRIMIDINE PHOSPHATE SYNTHASE THI11-RELATED"/>
    <property type="match status" value="1"/>
</dbReference>
<keyword evidence="8" id="KW-0784">Thiamine biosynthesis</keyword>
<keyword evidence="13" id="KW-0732">Signal</keyword>
<dbReference type="SUPFAM" id="SSF53850">
    <property type="entry name" value="Periplasmic binding protein-like II"/>
    <property type="match status" value="1"/>
</dbReference>
<dbReference type="InterPro" id="IPR015168">
    <property type="entry name" value="SsuA/THI5"/>
</dbReference>
<evidence type="ECO:0000256" key="3">
    <source>
        <dbReference type="ARBA" id="ARBA00009406"/>
    </source>
</evidence>
<evidence type="ECO:0000256" key="8">
    <source>
        <dbReference type="ARBA" id="ARBA00022977"/>
    </source>
</evidence>
<organism evidence="15">
    <name type="scientific">Oscillatoriales cyanobacterium SpSt-418</name>
    <dbReference type="NCBI Taxonomy" id="2282169"/>
    <lineage>
        <taxon>Bacteria</taxon>
        <taxon>Bacillati</taxon>
        <taxon>Cyanobacteriota</taxon>
        <taxon>Cyanophyceae</taxon>
        <taxon>Oscillatoriophycideae</taxon>
        <taxon>Oscillatoriales</taxon>
    </lineage>
</organism>
<feature type="signal peptide" evidence="13">
    <location>
        <begin position="1"/>
        <end position="20"/>
    </location>
</feature>
<keyword evidence="6" id="KW-0479">Metal-binding</keyword>
<comment type="similarity">
    <text evidence="3">Belongs to the NMT1/THI5 family.</text>
</comment>
<evidence type="ECO:0000256" key="13">
    <source>
        <dbReference type="SAM" id="SignalP"/>
    </source>
</evidence>
<proteinExistence type="inferred from homology"/>
<dbReference type="AlphaFoldDB" id="A0A7C3KDT7"/>
<dbReference type="InterPro" id="IPR027939">
    <property type="entry name" value="NMT1/THI5"/>
</dbReference>
<sequence>MHRKASLKGLSRFFLLLACAALFTGCATQSPTASGGPGSSANPAATTDKKDLKDVRVQLSFLMQSLDAPLIVAINKGYFAEEGLNVSFERGFGNADTISKLGTGKFDMAFSDMYNALEFNEKNPNDKVIAVAVTQNKAPFAVLSLKERGISSPKDLNGKKLGAPAGDGPRKLFPLFAQEVGVDPKSIEWTTMEPKLRETFLLQGKVDAISGFSTSAIPSLLKAGKKPEDITTFYYTENGLDFYGNTILVKDSFAKANPEVVKAFVKAYFRGMQDVIKDPTAGLDAVIAADQSKLMDRQAEKVRLDIALKSMYVTPEVEKNGFGAADTARLQETIDQTVAGFGLKSKPQVADIFSDQFLPPKEQRQVPPAAERKPLS</sequence>
<dbReference type="GO" id="GO:0009228">
    <property type="term" value="P:thiamine biosynthetic process"/>
    <property type="evidence" value="ECO:0007669"/>
    <property type="project" value="UniProtKB-KW"/>
</dbReference>
<evidence type="ECO:0000256" key="10">
    <source>
        <dbReference type="ARBA" id="ARBA00033171"/>
    </source>
</evidence>
<dbReference type="Pfam" id="PF09084">
    <property type="entry name" value="NMT1"/>
    <property type="match status" value="1"/>
</dbReference>
<evidence type="ECO:0000256" key="6">
    <source>
        <dbReference type="ARBA" id="ARBA00022723"/>
    </source>
</evidence>
<accession>A0A7C3KDT7</accession>
<evidence type="ECO:0000256" key="5">
    <source>
        <dbReference type="ARBA" id="ARBA00022679"/>
    </source>
</evidence>
<reference evidence="15" key="1">
    <citation type="journal article" date="2020" name="mSystems">
        <title>Genome- and Community-Level Interaction Insights into Carbon Utilization and Element Cycling Functions of Hydrothermarchaeota in Hydrothermal Sediment.</title>
        <authorList>
            <person name="Zhou Z."/>
            <person name="Liu Y."/>
            <person name="Xu W."/>
            <person name="Pan J."/>
            <person name="Luo Z.H."/>
            <person name="Li M."/>
        </authorList>
    </citation>
    <scope>NUCLEOTIDE SEQUENCE [LARGE SCALE GENOMIC DNA]</scope>
    <source>
        <strain evidence="15">SpSt-418</strain>
    </source>
</reference>
<keyword evidence="9" id="KW-0408">Iron</keyword>
<keyword evidence="7" id="KW-0663">Pyridoxal phosphate</keyword>
<gene>
    <name evidence="15" type="ORF">ENR64_06905</name>
</gene>
<evidence type="ECO:0000256" key="1">
    <source>
        <dbReference type="ARBA" id="ARBA00003469"/>
    </source>
</evidence>
<dbReference type="GO" id="GO:0016740">
    <property type="term" value="F:transferase activity"/>
    <property type="evidence" value="ECO:0007669"/>
    <property type="project" value="UniProtKB-KW"/>
</dbReference>
<comment type="function">
    <text evidence="1">Responsible for the formation of the pyrimidine heterocycle in the thiamine biosynthesis pathway. Catalyzes the formation of hydroxymethylpyrimidine phosphate (HMP-P) from histidine and pyridoxal phosphate (PLP). The protein uses PLP and the active site histidine to form HMP-P, generating an inactive enzyme. The enzyme can only undergo a single turnover, which suggests it is a suicide enzyme.</text>
</comment>
<feature type="region of interest" description="Disordered" evidence="12">
    <location>
        <begin position="356"/>
        <end position="376"/>
    </location>
</feature>
<dbReference type="PROSITE" id="PS51257">
    <property type="entry name" value="PROKAR_LIPOPROTEIN"/>
    <property type="match status" value="1"/>
</dbReference>
<name>A0A7C3KDT7_9CYAN</name>
<evidence type="ECO:0000256" key="12">
    <source>
        <dbReference type="SAM" id="MobiDB-lite"/>
    </source>
</evidence>
<evidence type="ECO:0000256" key="2">
    <source>
        <dbReference type="ARBA" id="ARBA00004948"/>
    </source>
</evidence>
<evidence type="ECO:0000313" key="15">
    <source>
        <dbReference type="EMBL" id="HFM97487.1"/>
    </source>
</evidence>
<comment type="subunit">
    <text evidence="4">Homodimer.</text>
</comment>
<keyword evidence="5" id="KW-0808">Transferase</keyword>
<evidence type="ECO:0000259" key="14">
    <source>
        <dbReference type="Pfam" id="PF09084"/>
    </source>
</evidence>
<evidence type="ECO:0000256" key="11">
    <source>
        <dbReference type="ARBA" id="ARBA00048179"/>
    </source>
</evidence>